<dbReference type="Pfam" id="PF08170">
    <property type="entry name" value="POPLD"/>
    <property type="match status" value="1"/>
</dbReference>
<evidence type="ECO:0000313" key="8">
    <source>
        <dbReference type="Proteomes" id="UP000695022"/>
    </source>
</evidence>
<feature type="compositionally biased region" description="Basic residues" evidence="4">
    <location>
        <begin position="227"/>
        <end position="236"/>
    </location>
</feature>
<dbReference type="Pfam" id="PF22770">
    <property type="entry name" value="POP1_C"/>
    <property type="match status" value="1"/>
</dbReference>
<dbReference type="Proteomes" id="UP000695022">
    <property type="component" value="Unplaced"/>
</dbReference>
<accession>A0ABM1DWP7</accession>
<proteinExistence type="predicted"/>
<feature type="compositionally biased region" description="Basic residues" evidence="4">
    <location>
        <begin position="477"/>
        <end position="491"/>
    </location>
</feature>
<comment type="subcellular location">
    <subcellularLocation>
        <location evidence="1">Nucleus</location>
    </subcellularLocation>
</comment>
<keyword evidence="8" id="KW-1185">Reference proteome</keyword>
<feature type="compositionally biased region" description="Low complexity" evidence="4">
    <location>
        <begin position="402"/>
        <end position="411"/>
    </location>
</feature>
<dbReference type="GeneID" id="106806802"/>
<keyword evidence="2" id="KW-0819">tRNA processing</keyword>
<evidence type="ECO:0000256" key="2">
    <source>
        <dbReference type="ARBA" id="ARBA00022694"/>
    </source>
</evidence>
<feature type="domain" description="Pop1 N-terminal" evidence="5">
    <location>
        <begin position="235"/>
        <end position="308"/>
    </location>
</feature>
<dbReference type="SUPFAM" id="SSF103025">
    <property type="entry name" value="Folate-binding domain"/>
    <property type="match status" value="1"/>
</dbReference>
<feature type="region of interest" description="Disordered" evidence="4">
    <location>
        <begin position="210"/>
        <end position="240"/>
    </location>
</feature>
<gene>
    <name evidence="9" type="primary">LOC106806802</name>
</gene>
<feature type="domain" description="POP1 C-terminal" evidence="7">
    <location>
        <begin position="996"/>
        <end position="1171"/>
    </location>
</feature>
<dbReference type="InterPro" id="IPR039182">
    <property type="entry name" value="Pop1"/>
</dbReference>
<reference evidence="9" key="1">
    <citation type="submission" date="2025-08" db="UniProtKB">
        <authorList>
            <consortium name="RefSeq"/>
        </authorList>
    </citation>
    <scope>IDENTIFICATION</scope>
</reference>
<dbReference type="PANTHER" id="PTHR22731:SF3">
    <property type="entry name" value="RIBONUCLEASES P_MRP PROTEIN SUBUNIT POP1"/>
    <property type="match status" value="1"/>
</dbReference>
<feature type="domain" description="Pop1 N-terminal" evidence="5">
    <location>
        <begin position="158"/>
        <end position="230"/>
    </location>
</feature>
<evidence type="ECO:0000256" key="1">
    <source>
        <dbReference type="ARBA" id="ARBA00004123"/>
    </source>
</evidence>
<feature type="compositionally biased region" description="Basic and acidic residues" evidence="4">
    <location>
        <begin position="414"/>
        <end position="443"/>
    </location>
</feature>
<evidence type="ECO:0000259" key="7">
    <source>
        <dbReference type="Pfam" id="PF22770"/>
    </source>
</evidence>
<feature type="region of interest" description="Disordered" evidence="4">
    <location>
        <begin position="402"/>
        <end position="499"/>
    </location>
</feature>
<feature type="region of interest" description="Disordered" evidence="4">
    <location>
        <begin position="578"/>
        <end position="625"/>
    </location>
</feature>
<evidence type="ECO:0000256" key="3">
    <source>
        <dbReference type="ARBA" id="ARBA00023242"/>
    </source>
</evidence>
<sequence>MAQQAALNLAQQKLATQQQAAFSMAQQQMAAQHKAAIARAHQQIAAMHHVAATRASSAATFTTSACHAAQMTTHASAMRETAKSVDVKDCNQVQVQPEKQTADPGLTEESMKQLPSATGKDSGSVSGRHGVMQSVRESSPLKKPTGANLPSDVLVSQFAQKRAREIETLTVELMMADTPFGKPVFQTIPRHMRRRTMSYNVKRLPRRLQASQTGQFSKVAPVGPGKRPSRKHRRRPSNLLEEYTRRQRRNVWLETHIWHAKRFKMADLWGYKIPLHPCDKSIRASYRASARHCLLQDVSYLCCLELRGSEQEIITGMRDVTSTDTGLSVAAKAYISGTRQGSTVLYGPSQYPHNALGQADFIWEPVFGTTSSERRRLWIWVHASCSKAVLTALLTAFHMSDSPTFTDSPSSQESDPKAAADVSADSHGEKPRDQEAMPSHSEDQCSPGIAGSTAADQGREPSKAEVVNSLATDAKARKNVAKKKRPAKRKKAGEAAAATTTKRKPFEVAPAVAATYTNGRVTLVSLKDKLVRFRLTGPLSQAVLCDLLQPADVVVAAAAPSGGNVAAAAVAAESEAEMAPSTVGDGNSSSIPKCEEGKDGEEDGGGTVSPGTPPDGSTEQQYSSIEQCQSDSPALCKLVRSVATLAAKVLLPVGSSEHCEEESTVATPVVSGPEDKAALEEIDRPAVVDAATIPKWWEVYYTHQQKAEQQRSQAEAWRALKAVQSPAELPPHCVLGLTVRDPRIFLPKKRTKVMNEVTEVAVQQVDVATRLPEGISASPLWDEGIRKEVTTTKLTEQEMNRLRSQNIVPGTPLQLGREESRVPILLVQNPGHGDARQPTTLGYGSGWDVVLPCGWSMAFWVGLVYRGARAAGLRECTACCWERGVPSFPDGYPDTEAARIHQTKVREKLEMEYFRRPPDKRPKLYQVWIVSHVQLPLKHPRGRVGKERFYVLRSQRDLQTLSQLDKRLKTSPTLDNESQQRSIDKMDAVLQHHVSAIVAVRLKMLQRGTPNRFATICLPSPDDLERLLKDKQYGGPLEQRHKDVSTPKLKALLAEHKKIARKKAKMAAASTGEAAKRCGGGAADGGARVAASRREMFGDVAGVVGHCCRDAMGFVIAGNFSFTVGGGCAVGFCSVAGLVEAARAQQRSPPLVVLVRNPASLQYRFAKLDILR</sequence>
<dbReference type="InterPro" id="IPR012590">
    <property type="entry name" value="POPLD_dom"/>
</dbReference>
<organism evidence="8 9">
    <name type="scientific">Priapulus caudatus</name>
    <name type="common">Priapulid worm</name>
    <dbReference type="NCBI Taxonomy" id="37621"/>
    <lineage>
        <taxon>Eukaryota</taxon>
        <taxon>Metazoa</taxon>
        <taxon>Ecdysozoa</taxon>
        <taxon>Scalidophora</taxon>
        <taxon>Priapulida</taxon>
        <taxon>Priapulimorpha</taxon>
        <taxon>Priapulimorphida</taxon>
        <taxon>Priapulidae</taxon>
        <taxon>Priapulus</taxon>
    </lineage>
</organism>
<feature type="domain" description="POPLD" evidence="6">
    <location>
        <begin position="846"/>
        <end position="927"/>
    </location>
</feature>
<dbReference type="RefSeq" id="XP_014664368.1">
    <property type="nucleotide sequence ID" value="XM_014808882.1"/>
</dbReference>
<evidence type="ECO:0000313" key="9">
    <source>
        <dbReference type="RefSeq" id="XP_014664368.1"/>
    </source>
</evidence>
<evidence type="ECO:0000259" key="6">
    <source>
        <dbReference type="Pfam" id="PF08170"/>
    </source>
</evidence>
<dbReference type="Pfam" id="PF06978">
    <property type="entry name" value="POP1_N"/>
    <property type="match status" value="2"/>
</dbReference>
<evidence type="ECO:0000256" key="4">
    <source>
        <dbReference type="SAM" id="MobiDB-lite"/>
    </source>
</evidence>
<protein>
    <submittedName>
        <fullName evidence="9">Ribonucleases P/MRP protein subunit POP1-like</fullName>
    </submittedName>
</protein>
<feature type="region of interest" description="Disordered" evidence="4">
    <location>
        <begin position="93"/>
        <end position="148"/>
    </location>
</feature>
<dbReference type="PANTHER" id="PTHR22731">
    <property type="entry name" value="RIBONUCLEASES P/MRP PROTEIN SUBUNIT POP1"/>
    <property type="match status" value="1"/>
</dbReference>
<feature type="compositionally biased region" description="Polar residues" evidence="4">
    <location>
        <begin position="615"/>
        <end position="625"/>
    </location>
</feature>
<name>A0ABM1DWP7_PRICU</name>
<dbReference type="InterPro" id="IPR055079">
    <property type="entry name" value="POP1_C"/>
</dbReference>
<evidence type="ECO:0000259" key="5">
    <source>
        <dbReference type="Pfam" id="PF06978"/>
    </source>
</evidence>
<keyword evidence="3" id="KW-0539">Nucleus</keyword>
<dbReference type="InterPro" id="IPR009723">
    <property type="entry name" value="Pop1_N"/>
</dbReference>
<feature type="compositionally biased region" description="Polar residues" evidence="4">
    <location>
        <begin position="113"/>
        <end position="125"/>
    </location>
</feature>